<protein>
    <submittedName>
        <fullName evidence="1">Uncharacterized protein</fullName>
    </submittedName>
</protein>
<evidence type="ECO:0000313" key="1">
    <source>
        <dbReference type="EMBL" id="KAK8494069.1"/>
    </source>
</evidence>
<comment type="caution">
    <text evidence="1">The sequence shown here is derived from an EMBL/GenBank/DDBJ whole genome shotgun (WGS) entry which is preliminary data.</text>
</comment>
<keyword evidence="2" id="KW-1185">Reference proteome</keyword>
<reference evidence="1 2" key="1">
    <citation type="journal article" date="2024" name="G3 (Bethesda)">
        <title>Genome assembly of Hibiscus sabdariffa L. provides insights into metabolisms of medicinal natural products.</title>
        <authorList>
            <person name="Kim T."/>
        </authorList>
    </citation>
    <scope>NUCLEOTIDE SEQUENCE [LARGE SCALE GENOMIC DNA]</scope>
    <source>
        <strain evidence="1">TK-2024</strain>
        <tissue evidence="1">Old leaves</tissue>
    </source>
</reference>
<proteinExistence type="predicted"/>
<organism evidence="1 2">
    <name type="scientific">Hibiscus sabdariffa</name>
    <name type="common">roselle</name>
    <dbReference type="NCBI Taxonomy" id="183260"/>
    <lineage>
        <taxon>Eukaryota</taxon>
        <taxon>Viridiplantae</taxon>
        <taxon>Streptophyta</taxon>
        <taxon>Embryophyta</taxon>
        <taxon>Tracheophyta</taxon>
        <taxon>Spermatophyta</taxon>
        <taxon>Magnoliopsida</taxon>
        <taxon>eudicotyledons</taxon>
        <taxon>Gunneridae</taxon>
        <taxon>Pentapetalae</taxon>
        <taxon>rosids</taxon>
        <taxon>malvids</taxon>
        <taxon>Malvales</taxon>
        <taxon>Malvaceae</taxon>
        <taxon>Malvoideae</taxon>
        <taxon>Hibiscus</taxon>
    </lineage>
</organism>
<dbReference type="EMBL" id="JBBPBM010000572">
    <property type="protein sequence ID" value="KAK8494069.1"/>
    <property type="molecule type" value="Genomic_DNA"/>
</dbReference>
<gene>
    <name evidence="1" type="ORF">V6N12_001587</name>
</gene>
<sequence>MEIVDPMLDADPLNIEKMNTSEDWIIEETSTDNDSDAPVEIGTEHLPFIGCSKAGLPYRMEIIKNEQGVKNRTMKGEDPKDESTSKKKTRERQDGECMGNILIYELRTLREDD</sequence>
<evidence type="ECO:0000313" key="2">
    <source>
        <dbReference type="Proteomes" id="UP001472677"/>
    </source>
</evidence>
<accession>A0ABR2AL68</accession>
<dbReference type="Proteomes" id="UP001472677">
    <property type="component" value="Unassembled WGS sequence"/>
</dbReference>
<name>A0ABR2AL68_9ROSI</name>